<dbReference type="Proteomes" id="UP001185659">
    <property type="component" value="Unassembled WGS sequence"/>
</dbReference>
<keyword evidence="4" id="KW-1185">Reference proteome</keyword>
<keyword evidence="2" id="KW-0472">Membrane</keyword>
<reference evidence="3 4" key="1">
    <citation type="submission" date="2023-10" db="EMBL/GenBank/DDBJ databases">
        <authorList>
            <person name="Venkata Ramana C."/>
            <person name="Sasikala C."/>
            <person name="Dhurka M."/>
        </authorList>
    </citation>
    <scope>NUCLEOTIDE SEQUENCE [LARGE SCALE GENOMIC DNA]</scope>
    <source>
        <strain evidence="3 4">KCTC 32151</strain>
    </source>
</reference>
<evidence type="ECO:0000313" key="4">
    <source>
        <dbReference type="Proteomes" id="UP001185659"/>
    </source>
</evidence>
<protein>
    <submittedName>
        <fullName evidence="3">Anti-sigma factor</fullName>
    </submittedName>
</protein>
<keyword evidence="2" id="KW-1133">Transmembrane helix</keyword>
<keyword evidence="2" id="KW-0812">Transmembrane</keyword>
<name>A0ABU4AJY6_9HYPH</name>
<evidence type="ECO:0000313" key="3">
    <source>
        <dbReference type="EMBL" id="MDV6226461.1"/>
    </source>
</evidence>
<comment type="caution">
    <text evidence="3">The sequence shown here is derived from an EMBL/GenBank/DDBJ whole genome shotgun (WGS) entry which is preliminary data.</text>
</comment>
<accession>A0ABU4AJY6</accession>
<evidence type="ECO:0000256" key="1">
    <source>
        <dbReference type="SAM" id="MobiDB-lite"/>
    </source>
</evidence>
<proteinExistence type="predicted"/>
<dbReference type="EMBL" id="JAWLIP010000003">
    <property type="protein sequence ID" value="MDV6226461.1"/>
    <property type="molecule type" value="Genomic_DNA"/>
</dbReference>
<dbReference type="RefSeq" id="WP_317561091.1">
    <property type="nucleotide sequence ID" value="NZ_JAWLIP010000003.1"/>
</dbReference>
<organism evidence="3 4">
    <name type="scientific">Nitratireductor aquimarinus</name>
    <dbReference type="NCBI Taxonomy" id="889300"/>
    <lineage>
        <taxon>Bacteria</taxon>
        <taxon>Pseudomonadati</taxon>
        <taxon>Pseudomonadota</taxon>
        <taxon>Alphaproteobacteria</taxon>
        <taxon>Hyphomicrobiales</taxon>
        <taxon>Phyllobacteriaceae</taxon>
        <taxon>Nitratireductor</taxon>
    </lineage>
</organism>
<feature type="region of interest" description="Disordered" evidence="1">
    <location>
        <begin position="57"/>
        <end position="77"/>
    </location>
</feature>
<feature type="transmembrane region" description="Helical" evidence="2">
    <location>
        <begin position="87"/>
        <end position="107"/>
    </location>
</feature>
<gene>
    <name evidence="3" type="ORF">R2G56_09200</name>
</gene>
<evidence type="ECO:0000256" key="2">
    <source>
        <dbReference type="SAM" id="Phobius"/>
    </source>
</evidence>
<sequence>MMTQRSFDERDIHLALDGELPAEDMAAYEAWLMARPDMRALSARYASDRALLRETLSGLTGEEPPQRLSDVGLGAGRRKSPARRRSMVAAAAALLLAVGASAGYWAGRTGFNGAETLATLEVVGQAVAAHQVYASEKLHVVEVGASDRNHLVGWLSNRVGTQLVAPDLRPEGFDLMGGRLLPSGDKTAAQFMYEDPEGERVSLYVAHCLQDEKTGFRLFEEEGSRAFYWHENGFSYTVAGAIPQAQLLELANATYRQLIAGR</sequence>